<evidence type="ECO:0000259" key="1">
    <source>
        <dbReference type="Pfam" id="PF02875"/>
    </source>
</evidence>
<dbReference type="PANTHER" id="PTHR23135">
    <property type="entry name" value="MUR LIGASE FAMILY MEMBER"/>
    <property type="match status" value="1"/>
</dbReference>
<keyword evidence="3" id="KW-1185">Reference proteome</keyword>
<dbReference type="AlphaFoldDB" id="A0A8S1JGG7"/>
<dbReference type="Gene3D" id="3.90.190.20">
    <property type="entry name" value="Mur ligase, C-terminal domain"/>
    <property type="match status" value="1"/>
</dbReference>
<dbReference type="EMBL" id="CAJHUC010003063">
    <property type="protein sequence ID" value="CAD7705258.1"/>
    <property type="molecule type" value="Genomic_DNA"/>
</dbReference>
<sequence>MCGPRRILVVFGCTGDTDKELRAEMGAAAHNKADVVIITNDSPGHEHPADVVADIVAGFPEEVRDRYSLWVHTPWQDPSRTPWWFEQWLYQAQRENRRYIIEDRFFAIRTAIGTAQEGDVVVIVGKGDVDVQEFADGKGGIETGWFDDRMEAADALGKLGYLLSAGLDRKEIPWQKAKAEA</sequence>
<gene>
    <name evidence="2" type="ORF">OSTQU699_LOCUS10613</name>
</gene>
<proteinExistence type="predicted"/>
<dbReference type="InterPro" id="IPR036615">
    <property type="entry name" value="Mur_ligase_C_dom_sf"/>
</dbReference>
<dbReference type="GO" id="GO:0016881">
    <property type="term" value="F:acid-amino acid ligase activity"/>
    <property type="evidence" value="ECO:0007669"/>
    <property type="project" value="InterPro"/>
</dbReference>
<accession>A0A8S1JGG7</accession>
<evidence type="ECO:0000313" key="3">
    <source>
        <dbReference type="Proteomes" id="UP000708148"/>
    </source>
</evidence>
<dbReference type="Pfam" id="PF02875">
    <property type="entry name" value="Mur_ligase_C"/>
    <property type="match status" value="1"/>
</dbReference>
<dbReference type="Proteomes" id="UP000708148">
    <property type="component" value="Unassembled WGS sequence"/>
</dbReference>
<feature type="domain" description="Mur ligase C-terminal" evidence="1">
    <location>
        <begin position="4"/>
        <end position="127"/>
    </location>
</feature>
<dbReference type="InterPro" id="IPR004101">
    <property type="entry name" value="Mur_ligase_C"/>
</dbReference>
<name>A0A8S1JGG7_9CHLO</name>
<reference evidence="2" key="1">
    <citation type="submission" date="2020-12" db="EMBL/GenBank/DDBJ databases">
        <authorList>
            <person name="Iha C."/>
        </authorList>
    </citation>
    <scope>NUCLEOTIDE SEQUENCE</scope>
</reference>
<protein>
    <recommendedName>
        <fullName evidence="1">Mur ligase C-terminal domain-containing protein</fullName>
    </recommendedName>
</protein>
<dbReference type="PANTHER" id="PTHR23135:SF4">
    <property type="entry name" value="UDP-N-ACETYLMURAMOYL-L-ALANYL-D-GLUTAMATE--2,6-DIAMINOPIMELATE LIGASE MURE HOMOLOG, CHLOROPLASTIC"/>
    <property type="match status" value="1"/>
</dbReference>
<organism evidence="2 3">
    <name type="scientific">Ostreobium quekettii</name>
    <dbReference type="NCBI Taxonomy" id="121088"/>
    <lineage>
        <taxon>Eukaryota</taxon>
        <taxon>Viridiplantae</taxon>
        <taxon>Chlorophyta</taxon>
        <taxon>core chlorophytes</taxon>
        <taxon>Ulvophyceae</taxon>
        <taxon>TCBD clade</taxon>
        <taxon>Bryopsidales</taxon>
        <taxon>Ostreobineae</taxon>
        <taxon>Ostreobiaceae</taxon>
        <taxon>Ostreobium</taxon>
    </lineage>
</organism>
<comment type="caution">
    <text evidence="2">The sequence shown here is derived from an EMBL/GenBank/DDBJ whole genome shotgun (WGS) entry which is preliminary data.</text>
</comment>
<dbReference type="OrthoDB" id="533138at2759"/>
<dbReference type="SUPFAM" id="SSF53244">
    <property type="entry name" value="MurD-like peptide ligases, peptide-binding domain"/>
    <property type="match status" value="1"/>
</dbReference>
<evidence type="ECO:0000313" key="2">
    <source>
        <dbReference type="EMBL" id="CAD7705258.1"/>
    </source>
</evidence>